<protein>
    <submittedName>
        <fullName evidence="1">FAST kinase domain-containing protein 5, mitochondrial</fullName>
    </submittedName>
</protein>
<accession>A0AAE1HGT9</accession>
<reference evidence="1" key="1">
    <citation type="submission" date="2021-07" db="EMBL/GenBank/DDBJ databases">
        <authorList>
            <person name="Catto M.A."/>
            <person name="Jacobson A."/>
            <person name="Kennedy G."/>
            <person name="Labadie P."/>
            <person name="Hunt B.G."/>
            <person name="Srinivasan R."/>
        </authorList>
    </citation>
    <scope>NUCLEOTIDE SEQUENCE</scope>
    <source>
        <strain evidence="1">PL_HMW_Pooled</strain>
        <tissue evidence="1">Head</tissue>
    </source>
</reference>
<dbReference type="EMBL" id="JAHWGI010001023">
    <property type="protein sequence ID" value="KAK3920873.1"/>
    <property type="molecule type" value="Genomic_DNA"/>
</dbReference>
<keyword evidence="2" id="KW-1185">Reference proteome</keyword>
<gene>
    <name evidence="1" type="ORF">KUF71_010109</name>
</gene>
<keyword evidence="1" id="KW-0418">Kinase</keyword>
<evidence type="ECO:0000313" key="2">
    <source>
        <dbReference type="Proteomes" id="UP001219518"/>
    </source>
</evidence>
<comment type="caution">
    <text evidence="1">The sequence shown here is derived from an EMBL/GenBank/DDBJ whole genome shotgun (WGS) entry which is preliminary data.</text>
</comment>
<dbReference type="GO" id="GO:0016301">
    <property type="term" value="F:kinase activity"/>
    <property type="evidence" value="ECO:0007669"/>
    <property type="project" value="UniProtKB-KW"/>
</dbReference>
<sequence>MSLLRSILVRGRPSIRSLFIQNPPCFSRRLGLPKDLVLCRAASCAGASFPRSHVEAAEKIGLYDPEPKVVSDTVSPTSSGIRFESQEASYYHKCLEKLPQYKDTIFTRDDLESLLIADAGSVGNLLETKDWSHASPREIVESFRRLTSYARTNGLVISNPEFDSICHAISGRLKEFTDDEVIEIGKLHNLWFFPPSASEKNYELLRQSLDEYFVSRYTKEWYKKRSYTKILQAADIFYWQRWGSRSHFLRLMIYHLGMKTKEHHHLIQIMFYMGLLRNIPDTFKMYDLEKRIFSMKDKCSLAELCVVMNSLFRVKKTAQYYPFLEEVLVKTLKNFSSVDDYLLTTISKVCSDAPPELRPLIALLQRRVTLNFDNFEMRTIIHAMWTFVKVDVVEEDFAQMVYEKSINNLSNFRTKELTRIITMFTELESPRRDLKCLAEKILVELQNSEKLDWFQKKDFISGGVLHRFLICGICPDELLNSYLQSIDQNCVSSRIISVAQKSNEALGIDVHLEVFHPNYTGARLDPSLREAIFKHRFQSDSDFFVKSSGTKGKRSTFNLKWIQLIQSALLEVVQGGDDNFLITQLVPSFGYKDVVLRISQEGMFLPIPEEMKSSEPWKITKIPIHQINDGDKFIALTFIRHPNEYISRKISCFQREKKNILHRFGYLHEDVSVGNWIGANPSQLKTNLKTVISEILRK</sequence>
<name>A0AAE1HGT9_9NEOP</name>
<dbReference type="AlphaFoldDB" id="A0AAE1HGT9"/>
<evidence type="ECO:0000313" key="1">
    <source>
        <dbReference type="EMBL" id="KAK3920873.1"/>
    </source>
</evidence>
<proteinExistence type="predicted"/>
<reference evidence="1" key="2">
    <citation type="journal article" date="2023" name="BMC Genomics">
        <title>Pest status, molecular evolution, and epigenetic factors derived from the genome assembly of Frankliniella fusca, a thysanopteran phytovirus vector.</title>
        <authorList>
            <person name="Catto M.A."/>
            <person name="Labadie P.E."/>
            <person name="Jacobson A.L."/>
            <person name="Kennedy G.G."/>
            <person name="Srinivasan R."/>
            <person name="Hunt B.G."/>
        </authorList>
    </citation>
    <scope>NUCLEOTIDE SEQUENCE</scope>
    <source>
        <strain evidence="1">PL_HMW_Pooled</strain>
    </source>
</reference>
<keyword evidence="1" id="KW-0808">Transferase</keyword>
<dbReference type="Proteomes" id="UP001219518">
    <property type="component" value="Unassembled WGS sequence"/>
</dbReference>
<organism evidence="1 2">
    <name type="scientific">Frankliniella fusca</name>
    <dbReference type="NCBI Taxonomy" id="407009"/>
    <lineage>
        <taxon>Eukaryota</taxon>
        <taxon>Metazoa</taxon>
        <taxon>Ecdysozoa</taxon>
        <taxon>Arthropoda</taxon>
        <taxon>Hexapoda</taxon>
        <taxon>Insecta</taxon>
        <taxon>Pterygota</taxon>
        <taxon>Neoptera</taxon>
        <taxon>Paraneoptera</taxon>
        <taxon>Thysanoptera</taxon>
        <taxon>Terebrantia</taxon>
        <taxon>Thripoidea</taxon>
        <taxon>Thripidae</taxon>
        <taxon>Frankliniella</taxon>
    </lineage>
</organism>